<proteinExistence type="predicted"/>
<sequence length="154" mass="17042">MADSPYIGIDYMLTDIDVGGENIQPAIMGLRAGVSNNNIAFEAQYLLSSKTDNSNRIKFDLEESKALYVVLQSDTMQGFRFDVSLGYAMNDLAVTGPAETYNGTEEYSGFSWGVSLIQQLPYIENAQVRLGYQSLYKDSDLEITGIALGLTYQF</sequence>
<keyword evidence="1" id="KW-0732">Signal</keyword>
<feature type="domain" description="Outer membrane protein beta-barrel" evidence="2">
    <location>
        <begin position="4"/>
        <end position="154"/>
    </location>
</feature>
<accession>A0ABP3WC30</accession>
<comment type="caution">
    <text evidence="3">The sequence shown here is derived from an EMBL/GenBank/DDBJ whole genome shotgun (WGS) entry which is preliminary data.</text>
</comment>
<evidence type="ECO:0000256" key="1">
    <source>
        <dbReference type="ARBA" id="ARBA00022729"/>
    </source>
</evidence>
<dbReference type="Proteomes" id="UP001500021">
    <property type="component" value="Unassembled WGS sequence"/>
</dbReference>
<keyword evidence="4" id="KW-1185">Reference proteome</keyword>
<dbReference type="SUPFAM" id="SSF56925">
    <property type="entry name" value="OMPA-like"/>
    <property type="match status" value="1"/>
</dbReference>
<dbReference type="Gene3D" id="2.40.160.20">
    <property type="match status" value="1"/>
</dbReference>
<dbReference type="InterPro" id="IPR027385">
    <property type="entry name" value="Beta-barrel_OMP"/>
</dbReference>
<organism evidence="3 4">
    <name type="scientific">Colwellia asteriadis</name>
    <dbReference type="NCBI Taxonomy" id="517723"/>
    <lineage>
        <taxon>Bacteria</taxon>
        <taxon>Pseudomonadati</taxon>
        <taxon>Pseudomonadota</taxon>
        <taxon>Gammaproteobacteria</taxon>
        <taxon>Alteromonadales</taxon>
        <taxon>Colwelliaceae</taxon>
        <taxon>Colwellia</taxon>
    </lineage>
</organism>
<dbReference type="EMBL" id="BAAAFA010000001">
    <property type="protein sequence ID" value="GAA0810887.1"/>
    <property type="molecule type" value="Genomic_DNA"/>
</dbReference>
<reference evidence="4" key="1">
    <citation type="journal article" date="2019" name="Int. J. Syst. Evol. Microbiol.">
        <title>The Global Catalogue of Microorganisms (GCM) 10K type strain sequencing project: providing services to taxonomists for standard genome sequencing and annotation.</title>
        <authorList>
            <consortium name="The Broad Institute Genomics Platform"/>
            <consortium name="The Broad Institute Genome Sequencing Center for Infectious Disease"/>
            <person name="Wu L."/>
            <person name="Ma J."/>
        </authorList>
    </citation>
    <scope>NUCLEOTIDE SEQUENCE [LARGE SCALE GENOMIC DNA]</scope>
    <source>
        <strain evidence="4">JCM 15608</strain>
    </source>
</reference>
<dbReference type="InterPro" id="IPR011250">
    <property type="entry name" value="OMP/PagP_B-barrel"/>
</dbReference>
<evidence type="ECO:0000259" key="2">
    <source>
        <dbReference type="Pfam" id="PF13505"/>
    </source>
</evidence>
<name>A0ABP3WC30_9GAMM</name>
<protein>
    <recommendedName>
        <fullName evidence="2">Outer membrane protein beta-barrel domain-containing protein</fullName>
    </recommendedName>
</protein>
<evidence type="ECO:0000313" key="4">
    <source>
        <dbReference type="Proteomes" id="UP001500021"/>
    </source>
</evidence>
<evidence type="ECO:0000313" key="3">
    <source>
        <dbReference type="EMBL" id="GAA0810887.1"/>
    </source>
</evidence>
<gene>
    <name evidence="3" type="ORF">GCM10009111_02560</name>
</gene>
<dbReference type="Pfam" id="PF13505">
    <property type="entry name" value="OMP_b-brl"/>
    <property type="match status" value="1"/>
</dbReference>